<feature type="compositionally biased region" description="Polar residues" evidence="2">
    <location>
        <begin position="91"/>
        <end position="108"/>
    </location>
</feature>
<feature type="region of interest" description="Disordered" evidence="2">
    <location>
        <begin position="86"/>
        <end position="108"/>
    </location>
</feature>
<proteinExistence type="predicted"/>
<name>A0A699X6A7_TANCI</name>
<organism evidence="3">
    <name type="scientific">Tanacetum cinerariifolium</name>
    <name type="common">Dalmatian daisy</name>
    <name type="synonym">Chrysanthemum cinerariifolium</name>
    <dbReference type="NCBI Taxonomy" id="118510"/>
    <lineage>
        <taxon>Eukaryota</taxon>
        <taxon>Viridiplantae</taxon>
        <taxon>Streptophyta</taxon>
        <taxon>Embryophyta</taxon>
        <taxon>Tracheophyta</taxon>
        <taxon>Spermatophyta</taxon>
        <taxon>Magnoliopsida</taxon>
        <taxon>eudicotyledons</taxon>
        <taxon>Gunneridae</taxon>
        <taxon>Pentapetalae</taxon>
        <taxon>asterids</taxon>
        <taxon>campanulids</taxon>
        <taxon>Asterales</taxon>
        <taxon>Asteraceae</taxon>
        <taxon>Asteroideae</taxon>
        <taxon>Anthemideae</taxon>
        <taxon>Anthemidinae</taxon>
        <taxon>Tanacetum</taxon>
    </lineage>
</organism>
<gene>
    <name evidence="3" type="ORF">Tci_924173</name>
</gene>
<reference evidence="3" key="1">
    <citation type="journal article" date="2019" name="Sci. Rep.">
        <title>Draft genome of Tanacetum cinerariifolium, the natural source of mosquito coil.</title>
        <authorList>
            <person name="Yamashiro T."/>
            <person name="Shiraishi A."/>
            <person name="Satake H."/>
            <person name="Nakayama K."/>
        </authorList>
    </citation>
    <scope>NUCLEOTIDE SEQUENCE</scope>
</reference>
<evidence type="ECO:0000256" key="1">
    <source>
        <dbReference type="SAM" id="Coils"/>
    </source>
</evidence>
<feature type="compositionally biased region" description="Basic and acidic residues" evidence="2">
    <location>
        <begin position="29"/>
        <end position="60"/>
    </location>
</feature>
<dbReference type="EMBL" id="BKCJ011779266">
    <property type="protein sequence ID" value="GFD52204.1"/>
    <property type="molecule type" value="Genomic_DNA"/>
</dbReference>
<feature type="non-terminal residue" evidence="3">
    <location>
        <position position="108"/>
    </location>
</feature>
<keyword evidence="1" id="KW-0175">Coiled coil</keyword>
<protein>
    <submittedName>
        <fullName evidence="3">Uncharacterized protein</fullName>
    </submittedName>
</protein>
<dbReference type="AlphaFoldDB" id="A0A699X6A7"/>
<evidence type="ECO:0000313" key="3">
    <source>
        <dbReference type="EMBL" id="GFD52204.1"/>
    </source>
</evidence>
<evidence type="ECO:0000256" key="2">
    <source>
        <dbReference type="SAM" id="MobiDB-lite"/>
    </source>
</evidence>
<feature type="non-terminal residue" evidence="3">
    <location>
        <position position="1"/>
    </location>
</feature>
<feature type="coiled-coil region" evidence="1">
    <location>
        <begin position="2"/>
        <end position="29"/>
    </location>
</feature>
<comment type="caution">
    <text evidence="3">The sequence shown here is derived from an EMBL/GenBank/DDBJ whole genome shotgun (WGS) entry which is preliminary data.</text>
</comment>
<accession>A0A699X6A7</accession>
<sequence>QLSELTAKFQAQEVEINMLKERVKMLKDREGMAATRSGDDTPIKGRSMDEGEAATERISDDSEEMATVPTSMDAAIALASRVVDVPAGSGSIPTASTPTEEQVLTGSD</sequence>
<feature type="region of interest" description="Disordered" evidence="2">
    <location>
        <begin position="29"/>
        <end position="66"/>
    </location>
</feature>